<dbReference type="EMBL" id="CAJFDI010000003">
    <property type="protein sequence ID" value="CAD5220095.1"/>
    <property type="molecule type" value="Genomic_DNA"/>
</dbReference>
<feature type="region of interest" description="Disordered" evidence="1">
    <location>
        <begin position="129"/>
        <end position="152"/>
    </location>
</feature>
<evidence type="ECO:0000313" key="2">
    <source>
        <dbReference type="EMBL" id="CAD5220095.1"/>
    </source>
</evidence>
<reference evidence="2" key="2">
    <citation type="submission" date="2020-09" db="EMBL/GenBank/DDBJ databases">
        <authorList>
            <person name="Kikuchi T."/>
        </authorList>
    </citation>
    <scope>NUCLEOTIDE SEQUENCE</scope>
    <source>
        <strain evidence="2">Ka4C1</strain>
    </source>
</reference>
<evidence type="ECO:0000256" key="1">
    <source>
        <dbReference type="SAM" id="MobiDB-lite"/>
    </source>
</evidence>
<dbReference type="Proteomes" id="UP000659654">
    <property type="component" value="Unassembled WGS sequence"/>
</dbReference>
<dbReference type="WBParaSite" id="BXY_1021300.1">
    <property type="protein sequence ID" value="BXY_1021300.1"/>
    <property type="gene ID" value="BXY_1021300"/>
</dbReference>
<protein>
    <submittedName>
        <fullName evidence="2">(pine wood nematode) hypothetical protein</fullName>
    </submittedName>
</protein>
<evidence type="ECO:0000313" key="4">
    <source>
        <dbReference type="Proteomes" id="UP000659654"/>
    </source>
</evidence>
<name>A0A1I7SB16_BURXY</name>
<evidence type="ECO:0000313" key="3">
    <source>
        <dbReference type="Proteomes" id="UP000095284"/>
    </source>
</evidence>
<gene>
    <name evidence="2" type="ORF">BXYJ_LOCUS6007</name>
</gene>
<dbReference type="Proteomes" id="UP000582659">
    <property type="component" value="Unassembled WGS sequence"/>
</dbReference>
<organism evidence="3 5">
    <name type="scientific">Bursaphelenchus xylophilus</name>
    <name type="common">Pinewood nematode worm</name>
    <name type="synonym">Aphelenchoides xylophilus</name>
    <dbReference type="NCBI Taxonomy" id="6326"/>
    <lineage>
        <taxon>Eukaryota</taxon>
        <taxon>Metazoa</taxon>
        <taxon>Ecdysozoa</taxon>
        <taxon>Nematoda</taxon>
        <taxon>Chromadorea</taxon>
        <taxon>Rhabditida</taxon>
        <taxon>Tylenchina</taxon>
        <taxon>Tylenchomorpha</taxon>
        <taxon>Aphelenchoidea</taxon>
        <taxon>Aphelenchoididae</taxon>
        <taxon>Bursaphelenchus</taxon>
    </lineage>
</organism>
<dbReference type="EMBL" id="CAJFCV020000003">
    <property type="protein sequence ID" value="CAG9105899.1"/>
    <property type="molecule type" value="Genomic_DNA"/>
</dbReference>
<reference evidence="5" key="1">
    <citation type="submission" date="2016-11" db="UniProtKB">
        <authorList>
            <consortium name="WormBaseParasite"/>
        </authorList>
    </citation>
    <scope>IDENTIFICATION</scope>
</reference>
<accession>A0A1I7SB16</accession>
<evidence type="ECO:0000313" key="5">
    <source>
        <dbReference type="WBParaSite" id="BXY_1021300.1"/>
    </source>
</evidence>
<keyword evidence="4" id="KW-1185">Reference proteome</keyword>
<proteinExistence type="predicted"/>
<sequence length="237" mass="27150">MSAQSDALIEIEKAYLIVFHFTQYIDPVSKMVLPWPSVYQAALAYWGSYPGPVAEEVIGFLDFADQAIEECSHSGFVSLMTHPCNNRLRKVPIRRLYESFAGSSDGRQQQLAAEYEEYNREMATPSSRTSVHPHILCHNRPDPRSSTTNSFTRQRDFCRNQNRHRRVHFISTRVDGKKIEPGTKIDVYMLSVRNRLATNQLERISPTAPKYQLFNDVLCIEFQKKPGKFGAGVTRFA</sequence>
<dbReference type="AlphaFoldDB" id="A0A1I7SB16"/>
<dbReference type="Proteomes" id="UP000095284">
    <property type="component" value="Unplaced"/>
</dbReference>